<dbReference type="AlphaFoldDB" id="A0A2N3HXR2"/>
<dbReference type="Pfam" id="PF12080">
    <property type="entry name" value="GldM_4th"/>
    <property type="match status" value="1"/>
</dbReference>
<evidence type="ECO:0000259" key="2">
    <source>
        <dbReference type="Pfam" id="PF12081"/>
    </source>
</evidence>
<evidence type="ECO:0000259" key="1">
    <source>
        <dbReference type="Pfam" id="PF12080"/>
    </source>
</evidence>
<feature type="domain" description="Gliding motility-associated protein GldM first immunoglobulin-like" evidence="3">
    <location>
        <begin position="227"/>
        <end position="324"/>
    </location>
</feature>
<dbReference type="EMBL" id="MVDD01000007">
    <property type="protein sequence ID" value="PKQ62831.1"/>
    <property type="molecule type" value="Genomic_DNA"/>
</dbReference>
<dbReference type="Proteomes" id="UP000233535">
    <property type="component" value="Unassembled WGS sequence"/>
</dbReference>
<dbReference type="RefSeq" id="WP_101261604.1">
    <property type="nucleotide sequence ID" value="NZ_MVDD01000007.1"/>
</dbReference>
<evidence type="ECO:0000313" key="6">
    <source>
        <dbReference type="Proteomes" id="UP000233535"/>
    </source>
</evidence>
<dbReference type="Pfam" id="PF12081">
    <property type="entry name" value="GldM_1st"/>
    <property type="match status" value="1"/>
</dbReference>
<feature type="domain" description="Gliding motility-associated protein GldM C-terminal" evidence="1">
    <location>
        <begin position="410"/>
        <end position="514"/>
    </location>
</feature>
<dbReference type="InterPro" id="IPR048405">
    <property type="entry name" value="GldM_Ig-like-1"/>
</dbReference>
<dbReference type="OrthoDB" id="1490890at2"/>
<name>A0A2N3HXR2_9BACT</name>
<dbReference type="NCBIfam" id="TIGR03517">
    <property type="entry name" value="GldM_gliding"/>
    <property type="match status" value="1"/>
</dbReference>
<comment type="caution">
    <text evidence="5">The sequence shown here is derived from an EMBL/GenBank/DDBJ whole genome shotgun (WGS) entry which is preliminary data.</text>
</comment>
<evidence type="ECO:0000259" key="3">
    <source>
        <dbReference type="Pfam" id="PF21601"/>
    </source>
</evidence>
<feature type="domain" description="Gliding motility-associated protein GldM second immunoglobulin-like" evidence="4">
    <location>
        <begin position="327"/>
        <end position="407"/>
    </location>
</feature>
<dbReference type="Pfam" id="PF21601">
    <property type="entry name" value="GldM_2nd"/>
    <property type="match status" value="1"/>
</dbReference>
<gene>
    <name evidence="5" type="ORF">BZG02_11595</name>
</gene>
<dbReference type="InterPro" id="IPR022719">
    <property type="entry name" value="Motility-assoc_prot_GldM_C"/>
</dbReference>
<feature type="domain" description="Gliding motility-associated protein GldM N-terminal" evidence="2">
    <location>
        <begin position="33"/>
        <end position="222"/>
    </location>
</feature>
<keyword evidence="6" id="KW-1185">Reference proteome</keyword>
<organism evidence="5 6">
    <name type="scientific">Labilibaculum filiforme</name>
    <dbReference type="NCBI Taxonomy" id="1940526"/>
    <lineage>
        <taxon>Bacteria</taxon>
        <taxon>Pseudomonadati</taxon>
        <taxon>Bacteroidota</taxon>
        <taxon>Bacteroidia</taxon>
        <taxon>Marinilabiliales</taxon>
        <taxon>Marinifilaceae</taxon>
        <taxon>Labilibaculum</taxon>
    </lineage>
</organism>
<dbReference type="Pfam" id="PF21602">
    <property type="entry name" value="GldM_3rd"/>
    <property type="match status" value="1"/>
</dbReference>
<dbReference type="InterPro" id="IPR019859">
    <property type="entry name" value="Motility-assoc_prot_GldM"/>
</dbReference>
<proteinExistence type="predicted"/>
<reference evidence="5 6" key="1">
    <citation type="journal article" date="2017" name="Front. Microbiol.">
        <title>Labilibaculum manganireducens gen. nov., sp. nov. and Labilibaculum filiforme sp. nov., Novel Bacteroidetes Isolated from Subsurface Sediments of the Baltic Sea.</title>
        <authorList>
            <person name="Vandieken V."/>
            <person name="Marshall I.P."/>
            <person name="Niemann H."/>
            <person name="Engelen B."/>
            <person name="Cypionka H."/>
        </authorList>
    </citation>
    <scope>NUCLEOTIDE SEQUENCE [LARGE SCALE GENOMIC DNA]</scope>
    <source>
        <strain evidence="5 6">59.16B</strain>
    </source>
</reference>
<sequence>MGASNCKETPRQKMIGMMYLFLTAMLAINVSNEVLDAFSIIDNGLSKTIQTFEEKNKNKYSDFQIALEANETKVQGAWDKADKIRIESDKLSTFINELKHRMVKRADGEEYDINNINSKDNLDVPPEVMIVGGQGKVLKEAIQTYRDLVLSHVDEKDSTLRNAILETLHTSKPEKETKGDPNYTWESQQFSHTPLIGAITLLSKIQTDIRSTESDIVSYLFNQIEAESFKFNKLRAEVFSKSNYILKGDTYEAQVFLAAIDTTQNPKIVVDRTGPITTFKDGRGMYSAKADKVGEVKWGGVITYTSPSGIDKKYDFETSYIVAEPNVVVSATKMNVFYVGVDNPVSISAPGFSSDRVRASMTNGNLVKQGDSYVARPKVAFKTSKVEVEAQFEDGWRPLRTVDFRVKPIPDPIAKVAGSGGGKIKKNLLLAQTGVDAVMDNFDFDLKFKITGFTVSTIVKGFTVDQESRSDIFSQEQLDMFRNLKRSQKVYIEDIRAMGPDGVTRDLPTISFRIE</sequence>
<protein>
    <recommendedName>
        <fullName evidence="7">Gliding motility protein GldM</fullName>
    </recommendedName>
</protein>
<dbReference type="InterPro" id="IPR048406">
    <property type="entry name" value="GldM_Ig-like-2"/>
</dbReference>
<dbReference type="InterPro" id="IPR022720">
    <property type="entry name" value="Motility-assoc_prot_GldM_N"/>
</dbReference>
<accession>A0A2N3HXR2</accession>
<evidence type="ECO:0008006" key="7">
    <source>
        <dbReference type="Google" id="ProtNLM"/>
    </source>
</evidence>
<evidence type="ECO:0000259" key="4">
    <source>
        <dbReference type="Pfam" id="PF21602"/>
    </source>
</evidence>
<evidence type="ECO:0000313" key="5">
    <source>
        <dbReference type="EMBL" id="PKQ62831.1"/>
    </source>
</evidence>